<proteinExistence type="predicted"/>
<protein>
    <recommendedName>
        <fullName evidence="2">Winged helix-turn-helix domain-containing protein</fullName>
    </recommendedName>
</protein>
<sequence>MILGHSKQKAPGATNTEGFQNVTHKRRHFSKSTATEAQYRRIIEALRRRPHTSYDLMTIAGVYHPPSRIFELKAKGFLIDKTTVTVVDRDGYSHTGVALYSLVAEPENADALIGSV</sequence>
<dbReference type="RefSeq" id="WP_013722561.1">
    <property type="nucleotide sequence ID" value="NC_015422.1"/>
</dbReference>
<name>F4G7I2_ALIDK</name>
<accession>F4G7I2</accession>
<dbReference type="InterPro" id="IPR055245">
    <property type="entry name" value="HTH_proteobacteria"/>
</dbReference>
<dbReference type="OrthoDB" id="8859808at2"/>
<feature type="domain" description="Winged helix-turn-helix" evidence="2">
    <location>
        <begin position="38"/>
        <end position="103"/>
    </location>
</feature>
<dbReference type="STRING" id="596154.Alide2_3171"/>
<feature type="compositionally biased region" description="Polar residues" evidence="1">
    <location>
        <begin position="13"/>
        <end position="22"/>
    </location>
</feature>
<dbReference type="eggNOG" id="ENOG50339YW">
    <property type="taxonomic scope" value="Bacteria"/>
</dbReference>
<reference evidence="3 4" key="2">
    <citation type="submission" date="2011-04" db="EMBL/GenBank/DDBJ databases">
        <title>Complete sequence of chromosome of Alicycliphilus denitrificans K601.</title>
        <authorList>
            <consortium name="US DOE Joint Genome Institute"/>
            <person name="Lucas S."/>
            <person name="Han J."/>
            <person name="Lapidus A."/>
            <person name="Cheng J.-F."/>
            <person name="Goodwin L."/>
            <person name="Pitluck S."/>
            <person name="Peters L."/>
            <person name="Zeytun A."/>
            <person name="Detter J.C."/>
            <person name="Han C."/>
            <person name="Tapia R."/>
            <person name="Land M."/>
            <person name="Hauser L."/>
            <person name="Kyrpides N."/>
            <person name="Ivanova N."/>
            <person name="Mikhailova N."/>
            <person name="Pagani I."/>
            <person name="Oosterkamp M."/>
            <person name="Pieper D."/>
            <person name="van Berkel W."/>
            <person name="Langenhoff A."/>
            <person name="Smidt H."/>
            <person name="Stams A."/>
            <person name="Woyke T."/>
        </authorList>
    </citation>
    <scope>NUCLEOTIDE SEQUENCE [LARGE SCALE GENOMIC DNA]</scope>
    <source>
        <strain evidence="4">DSM 14773 / CIP 107495 / K601</strain>
    </source>
</reference>
<dbReference type="HOGENOM" id="CLU_2091633_0_0_4"/>
<dbReference type="Pfam" id="PF14090">
    <property type="entry name" value="HTH_39"/>
    <property type="match status" value="1"/>
</dbReference>
<keyword evidence="4" id="KW-1185">Reference proteome</keyword>
<feature type="region of interest" description="Disordered" evidence="1">
    <location>
        <begin position="1"/>
        <end position="34"/>
    </location>
</feature>
<dbReference type="KEGG" id="adk:Alide2_3171"/>
<evidence type="ECO:0000313" key="4">
    <source>
        <dbReference type="Proteomes" id="UP000007938"/>
    </source>
</evidence>
<dbReference type="EMBL" id="CP002657">
    <property type="protein sequence ID" value="AEB85512.1"/>
    <property type="molecule type" value="Genomic_DNA"/>
</dbReference>
<dbReference type="AlphaFoldDB" id="F4G7I2"/>
<reference evidence="3 4" key="1">
    <citation type="journal article" date="2011" name="J. Bacteriol.">
        <title>Genome Sequences of Alicycliphilus denitrificans Strains BC and K601T.</title>
        <authorList>
            <person name="Oosterkamp M.J."/>
            <person name="Veuskens T."/>
            <person name="Plugge C.M."/>
            <person name="Langenhoff A.A."/>
            <person name="Gerritse J."/>
            <person name="van Berkel W.J."/>
            <person name="Pieper D.H."/>
            <person name="Junca H."/>
            <person name="Goodwin L.A."/>
            <person name="Daligault H.E."/>
            <person name="Bruce D.C."/>
            <person name="Detter J.C."/>
            <person name="Tapia R."/>
            <person name="Han C.S."/>
            <person name="Land M.L."/>
            <person name="Hauser L.J."/>
            <person name="Smidt H."/>
            <person name="Stams A.J."/>
        </authorList>
    </citation>
    <scope>NUCLEOTIDE SEQUENCE [LARGE SCALE GENOMIC DNA]</scope>
    <source>
        <strain evidence="4">DSM 14773 / CIP 107495 / K601</strain>
    </source>
</reference>
<gene>
    <name evidence="3" type="ordered locus">Alide2_3171</name>
</gene>
<evidence type="ECO:0000313" key="3">
    <source>
        <dbReference type="EMBL" id="AEB85512.1"/>
    </source>
</evidence>
<evidence type="ECO:0000259" key="2">
    <source>
        <dbReference type="Pfam" id="PF14090"/>
    </source>
</evidence>
<organism evidence="3 4">
    <name type="scientific">Alicycliphilus denitrificans (strain DSM 14773 / CIP 107495 / K601)</name>
    <dbReference type="NCBI Taxonomy" id="596154"/>
    <lineage>
        <taxon>Bacteria</taxon>
        <taxon>Pseudomonadati</taxon>
        <taxon>Pseudomonadota</taxon>
        <taxon>Betaproteobacteria</taxon>
        <taxon>Burkholderiales</taxon>
        <taxon>Comamonadaceae</taxon>
        <taxon>Alicycliphilus</taxon>
    </lineage>
</organism>
<evidence type="ECO:0000256" key="1">
    <source>
        <dbReference type="SAM" id="MobiDB-lite"/>
    </source>
</evidence>
<dbReference type="Proteomes" id="UP000007938">
    <property type="component" value="Chromosome"/>
</dbReference>